<evidence type="ECO:0000256" key="1">
    <source>
        <dbReference type="SAM" id="MobiDB-lite"/>
    </source>
</evidence>
<name>A0A8J4CR70_9CHLO</name>
<feature type="signal peptide" evidence="2">
    <location>
        <begin position="1"/>
        <end position="18"/>
    </location>
</feature>
<sequence>MTPAWVLVSLTAIGAICARWFYHEPLQLCRSYGSVDTLDDLSLCMQRFVVPEGAIPAAEWNDGAGFTPSSQQRRDLDKFVRKMASAPSAMACKRLLLPDSLKQVYHPPAVFRDVKLRESVCVLLERTHGGRFVAGWGWLVVRPAPVEDDEGERGGTEELNNADAQEEEDRRQHGHQQREEPGGLTLTSRSAASGADNDKLRLQLVRQTDGQQHEQQQQQQGQISWIPISRRRRWWWCWYWWRGRDLEWIRNMSGGEEAQDQEEDEEAAGESAVEEETMVVRSGWTPHRGRRPLRRLHLGVPHPSFEGPVDLQAVALFRRLPSLARSVVVSGKHRRATDADSTCLPGLGYPASDPSHNDRDAFNIISFSLLELEKEELSQRCGGGAGDGDGGGGCGGGGEESGWQGLAMFLQLHGKAPESCPGSTVFASGGFGSNATVFYGHSDTAVAGLAAALKDATATAAATAAVTVTATVTAGFLDGGHGGESGAESWAVHTPLDDLRCVLTATRNVFGRVVNGVARADACTRSADEGVAAGGGRRDCFGAFVHVEQAEAARAPEAWHVWTTALYALQSKAG</sequence>
<dbReference type="AlphaFoldDB" id="A0A8J4CR70"/>
<dbReference type="Proteomes" id="UP000747110">
    <property type="component" value="Unassembled WGS sequence"/>
</dbReference>
<feature type="region of interest" description="Disordered" evidence="1">
    <location>
        <begin position="255"/>
        <end position="286"/>
    </location>
</feature>
<keyword evidence="2" id="KW-0732">Signal</keyword>
<protein>
    <submittedName>
        <fullName evidence="3">Uncharacterized protein</fullName>
    </submittedName>
</protein>
<organism evidence="3 4">
    <name type="scientific">Volvox reticuliferus</name>
    <dbReference type="NCBI Taxonomy" id="1737510"/>
    <lineage>
        <taxon>Eukaryota</taxon>
        <taxon>Viridiplantae</taxon>
        <taxon>Chlorophyta</taxon>
        <taxon>core chlorophytes</taxon>
        <taxon>Chlorophyceae</taxon>
        <taxon>CS clade</taxon>
        <taxon>Chlamydomonadales</taxon>
        <taxon>Volvocaceae</taxon>
        <taxon>Volvox</taxon>
    </lineage>
</organism>
<dbReference type="EMBL" id="BNCP01000043">
    <property type="protein sequence ID" value="GIL88306.1"/>
    <property type="molecule type" value="Genomic_DNA"/>
</dbReference>
<feature type="chain" id="PRO_5035271299" evidence="2">
    <location>
        <begin position="19"/>
        <end position="574"/>
    </location>
</feature>
<gene>
    <name evidence="3" type="ORF">Vretifemale_16223</name>
</gene>
<accession>A0A8J4CR70</accession>
<proteinExistence type="predicted"/>
<dbReference type="OrthoDB" id="547103at2759"/>
<comment type="caution">
    <text evidence="3">The sequence shown here is derived from an EMBL/GenBank/DDBJ whole genome shotgun (WGS) entry which is preliminary data.</text>
</comment>
<keyword evidence="4" id="KW-1185">Reference proteome</keyword>
<feature type="compositionally biased region" description="Acidic residues" evidence="1">
    <location>
        <begin position="257"/>
        <end position="277"/>
    </location>
</feature>
<feature type="region of interest" description="Disordered" evidence="1">
    <location>
        <begin position="147"/>
        <end position="194"/>
    </location>
</feature>
<evidence type="ECO:0000256" key="2">
    <source>
        <dbReference type="SAM" id="SignalP"/>
    </source>
</evidence>
<reference evidence="3" key="1">
    <citation type="journal article" date="2021" name="Proc. Natl. Acad. Sci. U.S.A.">
        <title>Three genomes in the algal genus Volvox reveal the fate of a haploid sex-determining region after a transition to homothallism.</title>
        <authorList>
            <person name="Yamamoto K."/>
            <person name="Hamaji T."/>
            <person name="Kawai-Toyooka H."/>
            <person name="Matsuzaki R."/>
            <person name="Takahashi F."/>
            <person name="Nishimura Y."/>
            <person name="Kawachi M."/>
            <person name="Noguchi H."/>
            <person name="Minakuchi Y."/>
            <person name="Umen J.G."/>
            <person name="Toyoda A."/>
            <person name="Nozaki H."/>
        </authorList>
    </citation>
    <scope>NUCLEOTIDE SEQUENCE</scope>
    <source>
        <strain evidence="3">NIES-3786</strain>
    </source>
</reference>
<evidence type="ECO:0000313" key="4">
    <source>
        <dbReference type="Proteomes" id="UP000747110"/>
    </source>
</evidence>
<evidence type="ECO:0000313" key="3">
    <source>
        <dbReference type="EMBL" id="GIL88306.1"/>
    </source>
</evidence>
<feature type="compositionally biased region" description="Basic and acidic residues" evidence="1">
    <location>
        <begin position="168"/>
        <end position="181"/>
    </location>
</feature>